<comment type="caution">
    <text evidence="14">The sequence shown here is derived from an EMBL/GenBank/DDBJ whole genome shotgun (WGS) entry which is preliminary data.</text>
</comment>
<evidence type="ECO:0000256" key="11">
    <source>
        <dbReference type="SAM" id="Phobius"/>
    </source>
</evidence>
<keyword evidence="7 11" id="KW-0472">Membrane</keyword>
<dbReference type="InterPro" id="IPR015943">
    <property type="entry name" value="WD40/YVTN_repeat-like_dom_sf"/>
</dbReference>
<organism evidence="14 15">
    <name type="scientific">Rotaria sordida</name>
    <dbReference type="NCBI Taxonomy" id="392033"/>
    <lineage>
        <taxon>Eukaryota</taxon>
        <taxon>Metazoa</taxon>
        <taxon>Spiralia</taxon>
        <taxon>Gnathifera</taxon>
        <taxon>Rotifera</taxon>
        <taxon>Eurotatoria</taxon>
        <taxon>Bdelloidea</taxon>
        <taxon>Philodinida</taxon>
        <taxon>Philodinidae</taxon>
        <taxon>Rotaria</taxon>
    </lineage>
</organism>
<sequence length="1724" mass="199679">MFSILLISYLILTINSFSIDIIENDLNNSIEKILLINENLYVGTKNFLHRLSSLTLNKTLLSLKLISNNNNNNNNLSCIQCNINNHIKILLTIHNENILLCGTINQGTCQILDQNLNLIINSSLPIVANDPINSTISLIIPEKNLIYFGVTYTNEGTYRWQIPNISGRSLNISRFMKILSTNDDENISRDDLSLRFMSRQQTRFIVQYIYSFYTNNYIYFITNQPNDIEQKYFLTKIIRFCRNNSYSIIRTYIEIPLICVNSEWIIKTAEIFLNNNNEKILIGHFTRKDGSGGTNICLWNIQNDIDRAFEDNYRTCYSMGIGKRGLAFIKPNEPCRKDESWSIPINNDNLCPWIINDRLPYPIGGTTPAIGHLFYENLLESSSALHIYSFGLSNLIFQGLTNGTFKLGLFDFGVNINWFYSYQLSSQSSILSNVIFDNKTQTFFLASESKIYRISFSGDCTSRLSCDECLSSSNNPLCGWCTLNQRCTLVDNCPLNSWQQESNQCTHIVNVQPLRASIDNSQWINLTLTKLPQLEHNEIYQCIFMDTTISANTQAIKLDHNRLSCPTPSKNIHIHKGSHLIVRLSVIKWPSNISIATISEFTFYNCSSYSSCISCRTEIGCQWCSQRCSSICTETLSQCSSFDLLNSSNNFLESNQSIEIPLKFDFIQYDNQIECRLNETIRGLVNSNNICFISKIPQINTENEQISYLTIYQNNILIGNPIKMFIYNCNLYDTCYKCNLRSKCIWCQGQCLTKSKNKCLINEQCTSLRINDFSPKLIPLYGKTIINIYLNEYINEEILEILLIDIPCLLINSTNIIQCQSQITNSTRKGQISIRFSNSIYILSKDYIEYCQTSIISINPNIVYEFGGQIFYINGENLFIGNEQKIFFNNYQCIQIKQISINTLSCRLPSMISKIYNITLKIDNQLINIEQKLKVTPNPIVQDIDPTISFASGGRLITVRGMYFGSAQTITVKFSYRKWNEKLKINSNDILSIEDGLISSFNFRTLGIPSSSNEFPSPPLDVNFSIYFDDSIISLTNIIQFHYISDVLLNLSSIPPTLPYIGEELKLQVENLTEAASMSDIQLFIGCSECKLKTFTSKGITCQPPTKLITNIAIILNNQQQKDDCTLFNSSIGPIRFRIGYREHLIGYLSYTRSLSRKYSISTKISLIFTSCLLTIAILSLSLYLYYKHIGKSKLQTNSLSTKNNLNQNEKQFWSTDTSASTVPYYQVYEQIPSLSSHDNTLIRAPLLLCPYYQEKRCTPPIMEQLQMSLSFLTTISIEDDQLKKLLFEKDQKFSSTKYRPSMELFYDLLNMKSFSQVFIDQLIEYNSNDLIDSYVYLFRYYPLNFKLFSLKRETLFLKFFSNLFLQSKNDLINKFHLFDDFLRILIDLIDSSPSDELLNRSSRSISSLTLLLNNISYYSYELKINYENLFHFHINVLDCDTINKLKQKIIHYLNSNENTNRLIEYDEIDLIIPLLNSSLYTEQIPILKNSLINSTIYCQKKLIVKKQTNNYHYHLFKENQLIYDQNLIEEKLKENKYRLQQIFIYFYQQIINGLDLFFIFENEFIQENNQILFQQYIQLVSDFIRRLNRLMLCRSTCPIIESCLNVIADGLEFIFDTKTEFSSEIELLFMDDKKYFSSFNKNNFHMSSSNQYNSQFSSTDIRSIILNDDIAIECLFKLYQFYELYSESINQHIGKNHVSVLLPVHHLLVQIRQLLQSDNTTLI</sequence>
<feature type="domain" description="Sema" evidence="13">
    <location>
        <begin position="1"/>
        <end position="456"/>
    </location>
</feature>
<accession>A0A814SGG7</accession>
<evidence type="ECO:0000256" key="2">
    <source>
        <dbReference type="ARBA" id="ARBA00010297"/>
    </source>
</evidence>
<keyword evidence="3 11" id="KW-0812">Transmembrane</keyword>
<dbReference type="GO" id="GO:0005886">
    <property type="term" value="C:plasma membrane"/>
    <property type="evidence" value="ECO:0007669"/>
    <property type="project" value="TreeGrafter"/>
</dbReference>
<dbReference type="InterPro" id="IPR014756">
    <property type="entry name" value="Ig_E-set"/>
</dbReference>
<evidence type="ECO:0000256" key="7">
    <source>
        <dbReference type="ARBA" id="ARBA00023136"/>
    </source>
</evidence>
<evidence type="ECO:0000256" key="3">
    <source>
        <dbReference type="ARBA" id="ARBA00022692"/>
    </source>
</evidence>
<dbReference type="InterPro" id="IPR013783">
    <property type="entry name" value="Ig-like_fold"/>
</dbReference>
<dbReference type="SUPFAM" id="SSF81296">
    <property type="entry name" value="E set domains"/>
    <property type="match status" value="2"/>
</dbReference>
<proteinExistence type="inferred from homology"/>
<evidence type="ECO:0000256" key="9">
    <source>
        <dbReference type="ARBA" id="ARBA00023180"/>
    </source>
</evidence>
<evidence type="ECO:0000313" key="15">
    <source>
        <dbReference type="Proteomes" id="UP000663882"/>
    </source>
</evidence>
<dbReference type="SUPFAM" id="SSF103575">
    <property type="entry name" value="Plexin repeat"/>
    <property type="match status" value="1"/>
</dbReference>
<feature type="transmembrane region" description="Helical" evidence="11">
    <location>
        <begin position="1165"/>
        <end position="1187"/>
    </location>
</feature>
<keyword evidence="5" id="KW-0677">Repeat</keyword>
<dbReference type="Gene3D" id="2.60.40.10">
    <property type="entry name" value="Immunoglobulins"/>
    <property type="match status" value="3"/>
</dbReference>
<dbReference type="Gene3D" id="2.130.10.10">
    <property type="entry name" value="YVTN repeat-like/Quinoprotein amine dehydrogenase"/>
    <property type="match status" value="1"/>
</dbReference>
<evidence type="ECO:0000256" key="8">
    <source>
        <dbReference type="ARBA" id="ARBA00023157"/>
    </source>
</evidence>
<dbReference type="Pfam" id="PF01437">
    <property type="entry name" value="PSI"/>
    <property type="match status" value="1"/>
</dbReference>
<feature type="signal peptide" evidence="12">
    <location>
        <begin position="1"/>
        <end position="16"/>
    </location>
</feature>
<dbReference type="GO" id="GO:0017154">
    <property type="term" value="F:semaphorin receptor activity"/>
    <property type="evidence" value="ECO:0007669"/>
    <property type="project" value="InterPro"/>
</dbReference>
<dbReference type="GO" id="GO:0030334">
    <property type="term" value="P:regulation of cell migration"/>
    <property type="evidence" value="ECO:0007669"/>
    <property type="project" value="TreeGrafter"/>
</dbReference>
<keyword evidence="8" id="KW-1015">Disulfide bond</keyword>
<dbReference type="PANTHER" id="PTHR22625:SF70">
    <property type="entry name" value="PLEXIN A, ISOFORM A"/>
    <property type="match status" value="1"/>
</dbReference>
<evidence type="ECO:0000256" key="5">
    <source>
        <dbReference type="ARBA" id="ARBA00022737"/>
    </source>
</evidence>
<evidence type="ECO:0000259" key="13">
    <source>
        <dbReference type="PROSITE" id="PS51004"/>
    </source>
</evidence>
<dbReference type="PROSITE" id="PS51004">
    <property type="entry name" value="SEMA"/>
    <property type="match status" value="1"/>
</dbReference>
<comment type="subcellular location">
    <subcellularLocation>
        <location evidence="1">Membrane</location>
        <topology evidence="1">Single-pass membrane protein</topology>
    </subcellularLocation>
</comment>
<evidence type="ECO:0000256" key="1">
    <source>
        <dbReference type="ARBA" id="ARBA00004167"/>
    </source>
</evidence>
<dbReference type="SMART" id="SM00429">
    <property type="entry name" value="IPT"/>
    <property type="match status" value="1"/>
</dbReference>
<reference evidence="14" key="1">
    <citation type="submission" date="2021-02" db="EMBL/GenBank/DDBJ databases">
        <authorList>
            <person name="Nowell W R."/>
        </authorList>
    </citation>
    <scope>NUCLEOTIDE SEQUENCE</scope>
</reference>
<dbReference type="OrthoDB" id="125363at2759"/>
<feature type="chain" id="PRO_5032789469" description="Sema domain-containing protein" evidence="12">
    <location>
        <begin position="17"/>
        <end position="1724"/>
    </location>
</feature>
<dbReference type="InterPro" id="IPR001627">
    <property type="entry name" value="Semap_dom"/>
</dbReference>
<dbReference type="InterPro" id="IPR036352">
    <property type="entry name" value="Semap_dom_sf"/>
</dbReference>
<evidence type="ECO:0000256" key="10">
    <source>
        <dbReference type="PROSITE-ProRule" id="PRU00352"/>
    </source>
</evidence>
<dbReference type="InterPro" id="IPR016201">
    <property type="entry name" value="PSI"/>
</dbReference>
<evidence type="ECO:0000313" key="14">
    <source>
        <dbReference type="EMBL" id="CAF1144621.1"/>
    </source>
</evidence>
<comment type="caution">
    <text evidence="10">Lacks conserved residue(s) required for the propagation of feature annotation.</text>
</comment>
<dbReference type="SUPFAM" id="SSF101912">
    <property type="entry name" value="Sema domain"/>
    <property type="match status" value="1"/>
</dbReference>
<gene>
    <name evidence="14" type="ORF">RFH988_LOCUS21571</name>
</gene>
<dbReference type="Proteomes" id="UP000663882">
    <property type="component" value="Unassembled WGS sequence"/>
</dbReference>
<dbReference type="EMBL" id="CAJNOO010001382">
    <property type="protein sequence ID" value="CAF1144621.1"/>
    <property type="molecule type" value="Genomic_DNA"/>
</dbReference>
<keyword evidence="6 11" id="KW-1133">Transmembrane helix</keyword>
<dbReference type="InterPro" id="IPR031148">
    <property type="entry name" value="Plexin"/>
</dbReference>
<comment type="similarity">
    <text evidence="2">Belongs to the plexin family.</text>
</comment>
<evidence type="ECO:0000256" key="6">
    <source>
        <dbReference type="ARBA" id="ARBA00022989"/>
    </source>
</evidence>
<keyword evidence="9" id="KW-0325">Glycoprotein</keyword>
<name>A0A814SGG7_9BILA</name>
<keyword evidence="4 12" id="KW-0732">Signal</keyword>
<dbReference type="Pfam" id="PF01833">
    <property type="entry name" value="TIG"/>
    <property type="match status" value="2"/>
</dbReference>
<dbReference type="SMART" id="SM00630">
    <property type="entry name" value="Sema"/>
    <property type="match status" value="1"/>
</dbReference>
<dbReference type="GO" id="GO:0002116">
    <property type="term" value="C:semaphorin receptor complex"/>
    <property type="evidence" value="ECO:0007669"/>
    <property type="project" value="TreeGrafter"/>
</dbReference>
<dbReference type="SMART" id="SM00423">
    <property type="entry name" value="PSI"/>
    <property type="match status" value="3"/>
</dbReference>
<dbReference type="InterPro" id="IPR002165">
    <property type="entry name" value="Plexin_repeat"/>
</dbReference>
<evidence type="ECO:0000256" key="12">
    <source>
        <dbReference type="SAM" id="SignalP"/>
    </source>
</evidence>
<dbReference type="InterPro" id="IPR002909">
    <property type="entry name" value="IPT_dom"/>
</dbReference>
<dbReference type="PANTHER" id="PTHR22625">
    <property type="entry name" value="PLEXIN"/>
    <property type="match status" value="1"/>
</dbReference>
<evidence type="ECO:0000256" key="4">
    <source>
        <dbReference type="ARBA" id="ARBA00022729"/>
    </source>
</evidence>
<protein>
    <recommendedName>
        <fullName evidence="13">Sema domain-containing protein</fullName>
    </recommendedName>
</protein>